<accession>A0A3S9NGR6</accession>
<dbReference type="AlphaFoldDB" id="A0A3S9NGR6"/>
<gene>
    <name evidence="3" type="ORF">D5R55_28815</name>
</gene>
<feature type="chain" id="PRO_5019562184" description="Lipoprotein" evidence="2">
    <location>
        <begin position="25"/>
        <end position="243"/>
    </location>
</feature>
<sequence>MRSETRRIAGIAAMVCGGATSVSAAALPDGVPAAAVEPVAQTSSVAPAVATNAGVDTAAAEPEAGGAPILRAGLLAMAECAAGPPASESESESESGSGGAQRRNWPTGAIALSDVRLDGMRGGFDMPSGLKISFGVSRVAFVNGNLVTTTSFNIPDISHITAQQAQALAAANAGALIQVGAGNAAQPAALPALTGAVIQNTLNNQQIQALTTINTTVNTLATFKNLNVMSTLNNALLGALPGR</sequence>
<organism evidence="3 4">
    <name type="scientific">Burkholderia cenocepacia</name>
    <dbReference type="NCBI Taxonomy" id="95486"/>
    <lineage>
        <taxon>Bacteria</taxon>
        <taxon>Pseudomonadati</taxon>
        <taxon>Pseudomonadota</taxon>
        <taxon>Betaproteobacteria</taxon>
        <taxon>Burkholderiales</taxon>
        <taxon>Burkholderiaceae</taxon>
        <taxon>Burkholderia</taxon>
        <taxon>Burkholderia cepacia complex</taxon>
    </lineage>
</organism>
<dbReference type="EMBL" id="CP034547">
    <property type="protein sequence ID" value="AZQ54886.1"/>
    <property type="molecule type" value="Genomic_DNA"/>
</dbReference>
<dbReference type="RefSeq" id="WP_126368052.1">
    <property type="nucleotide sequence ID" value="NZ_CP034547.1"/>
</dbReference>
<dbReference type="Proteomes" id="UP000277191">
    <property type="component" value="Chromosome 3"/>
</dbReference>
<evidence type="ECO:0000313" key="3">
    <source>
        <dbReference type="EMBL" id="AZQ54886.1"/>
    </source>
</evidence>
<name>A0A3S9NGR6_9BURK</name>
<keyword evidence="2" id="KW-0732">Signal</keyword>
<feature type="signal peptide" evidence="2">
    <location>
        <begin position="1"/>
        <end position="24"/>
    </location>
</feature>
<evidence type="ECO:0000256" key="2">
    <source>
        <dbReference type="SAM" id="SignalP"/>
    </source>
</evidence>
<evidence type="ECO:0008006" key="5">
    <source>
        <dbReference type="Google" id="ProtNLM"/>
    </source>
</evidence>
<proteinExistence type="predicted"/>
<evidence type="ECO:0000313" key="4">
    <source>
        <dbReference type="Proteomes" id="UP000277191"/>
    </source>
</evidence>
<reference evidence="3 4" key="1">
    <citation type="submission" date="2018-12" db="EMBL/GenBank/DDBJ databases">
        <title>Cadmium resistance mechanism in endophytic bacteria Burkholderia cenocepacia YG-3.</title>
        <authorList>
            <person name="Zhang X."/>
            <person name="Wang X."/>
            <person name="Zhu Y."/>
        </authorList>
    </citation>
    <scope>NUCLEOTIDE SEQUENCE [LARGE SCALE GENOMIC DNA]</scope>
    <source>
        <strain evidence="3 4">YG-3</strain>
    </source>
</reference>
<evidence type="ECO:0000256" key="1">
    <source>
        <dbReference type="SAM" id="MobiDB-lite"/>
    </source>
</evidence>
<protein>
    <recommendedName>
        <fullName evidence="5">Lipoprotein</fullName>
    </recommendedName>
</protein>
<feature type="region of interest" description="Disordered" evidence="1">
    <location>
        <begin position="81"/>
        <end position="105"/>
    </location>
</feature>